<proteinExistence type="predicted"/>
<geneLocation type="plasmid" evidence="1 2">
    <name>p1</name>
</geneLocation>
<gene>
    <name evidence="1" type="ORF">FAZ98_34790</name>
</gene>
<dbReference type="Proteomes" id="UP000433577">
    <property type="component" value="Plasmid p1"/>
</dbReference>
<organism evidence="1 2">
    <name type="scientific">Paraburkholderia acidisoli</name>
    <dbReference type="NCBI Taxonomy" id="2571748"/>
    <lineage>
        <taxon>Bacteria</taxon>
        <taxon>Pseudomonadati</taxon>
        <taxon>Pseudomonadota</taxon>
        <taxon>Betaproteobacteria</taxon>
        <taxon>Burkholderiales</taxon>
        <taxon>Burkholderiaceae</taxon>
        <taxon>Paraburkholderia</taxon>
    </lineage>
</organism>
<evidence type="ECO:0000313" key="1">
    <source>
        <dbReference type="EMBL" id="QGZ67002.1"/>
    </source>
</evidence>
<sequence>MPRNASIKWRVDTQVESVVLEQFRHGPLRAADVNDPVSPVDAFQQAFFAWVDRLMPQGLRLISMGLQLCDTNAVFDAIEATYEKEDFKPLTPLHLGIRLSDEWVHEMDVLAQPLREAHPLLLYTLFSIVDQVSGRTVPIRTPGWFLSEMACQYWEGDESASDAEARTWLEDWYGNDEEMVKLYLPSVLRPAVCPDEIRCPARVAGRRSRNASLSARELLALATQHEGRVASVCHELVALRALLRKAGRHRLLEDGYDARPLYSGCTFVLETNERIGEFLDDHMNMEYQHGESTEFHSFHTFSTTRQGIRAQYAQWGLAFQMLRRLDRLMALVVHI</sequence>
<keyword evidence="2" id="KW-1185">Reference proteome</keyword>
<accession>A0A7Z2GSB3</accession>
<dbReference type="NCBIfam" id="TIGR03742">
    <property type="entry name" value="PRTRC_F"/>
    <property type="match status" value="1"/>
</dbReference>
<protein>
    <submittedName>
        <fullName evidence="1">PRTRC system protein F</fullName>
    </submittedName>
</protein>
<dbReference type="AlphaFoldDB" id="A0A7Z2GSB3"/>
<dbReference type="RefSeq" id="WP_158958890.1">
    <property type="nucleotide sequence ID" value="NZ_CP046917.1"/>
</dbReference>
<dbReference type="Pfam" id="PF14456">
    <property type="entry name" value="alpha-hel2"/>
    <property type="match status" value="1"/>
</dbReference>
<dbReference type="OrthoDB" id="9032601at2"/>
<dbReference type="EMBL" id="CP046917">
    <property type="protein sequence ID" value="QGZ67002.1"/>
    <property type="molecule type" value="Genomic_DNA"/>
</dbReference>
<keyword evidence="1" id="KW-0614">Plasmid</keyword>
<evidence type="ECO:0000313" key="2">
    <source>
        <dbReference type="Proteomes" id="UP000433577"/>
    </source>
</evidence>
<reference evidence="1 2" key="1">
    <citation type="submission" date="2019-12" db="EMBL/GenBank/DDBJ databases">
        <title>Paraburkholderia acidiphila 7Q-K02 sp. nov and Paraburkholderia acidisoli DHF22 sp. nov., two strains isolated from forest soil.</title>
        <authorList>
            <person name="Gao Z."/>
            <person name="Qiu L."/>
        </authorList>
    </citation>
    <scope>NUCLEOTIDE SEQUENCE [LARGE SCALE GENOMIC DNA]</scope>
    <source>
        <strain evidence="1 2">DHF22</strain>
        <plasmid evidence="1 2">p1</plasmid>
    </source>
</reference>
<dbReference type="KEGG" id="pacs:FAZ98_34790"/>
<name>A0A7Z2GSB3_9BURK</name>
<dbReference type="InterPro" id="IPR022283">
    <property type="entry name" value="PRTRC_protein-F"/>
</dbReference>